<feature type="transmembrane region" description="Helical" evidence="5">
    <location>
        <begin position="208"/>
        <end position="228"/>
    </location>
</feature>
<keyword evidence="7" id="KW-1185">Reference proteome</keyword>
<dbReference type="PANTHER" id="PTHR30249">
    <property type="entry name" value="PUTATIVE SEROTONIN TRANSPORTER"/>
    <property type="match status" value="1"/>
</dbReference>
<reference evidence="6 7" key="1">
    <citation type="submission" date="2018-08" db="EMBL/GenBank/DDBJ databases">
        <title>Draft genome sequence of Psychrilyobacter sp. strain SD5 isolated from Black Sea water.</title>
        <authorList>
            <person name="Yadav S."/>
            <person name="Villanueva L."/>
            <person name="Damste J.S.S."/>
        </authorList>
    </citation>
    <scope>NUCLEOTIDE SEQUENCE [LARGE SCALE GENOMIC DNA]</scope>
    <source>
        <strain evidence="6 7">SD5</strain>
    </source>
</reference>
<keyword evidence="2 5" id="KW-0812">Transmembrane</keyword>
<evidence type="ECO:0000313" key="7">
    <source>
        <dbReference type="Proteomes" id="UP000263486"/>
    </source>
</evidence>
<gene>
    <name evidence="6" type="ORF">DYH56_12915</name>
</gene>
<evidence type="ECO:0000256" key="4">
    <source>
        <dbReference type="ARBA" id="ARBA00023136"/>
    </source>
</evidence>
<dbReference type="Pfam" id="PF04172">
    <property type="entry name" value="LrgB"/>
    <property type="match status" value="1"/>
</dbReference>
<proteinExistence type="predicted"/>
<feature type="transmembrane region" description="Helical" evidence="5">
    <location>
        <begin position="32"/>
        <end position="51"/>
    </location>
</feature>
<keyword evidence="3 5" id="KW-1133">Transmembrane helix</keyword>
<name>A0ABX9KEE8_9FUSO</name>
<feature type="transmembrane region" description="Helical" evidence="5">
    <location>
        <begin position="145"/>
        <end position="167"/>
    </location>
</feature>
<evidence type="ECO:0000313" key="6">
    <source>
        <dbReference type="EMBL" id="REI39912.1"/>
    </source>
</evidence>
<accession>A0ABX9KEE8</accession>
<dbReference type="InterPro" id="IPR007300">
    <property type="entry name" value="CidB/LrgB"/>
</dbReference>
<evidence type="ECO:0000256" key="5">
    <source>
        <dbReference type="SAM" id="Phobius"/>
    </source>
</evidence>
<comment type="caution">
    <text evidence="6">The sequence shown here is derived from an EMBL/GenBank/DDBJ whole genome shotgun (WGS) entry which is preliminary data.</text>
</comment>
<evidence type="ECO:0000256" key="2">
    <source>
        <dbReference type="ARBA" id="ARBA00022692"/>
    </source>
</evidence>
<keyword evidence="4 5" id="KW-0472">Membrane</keyword>
<sequence>MELLNSPLFGVCLTIIAYIIGLEIYKKFKLPILNPILIALIIIIPILLYFKIPLETYEKGGDLISFFLAPATVVLAVPLYKKIDLLKQHFIPILGGVIAGILTSILFCTLIGKALGLDLSIIKSSLSKSLTTPIAIELSKQVGGIVPITIVMVMITGITGAVMAPFICKIFKIENKVAKGIAIGTASHAVGTSRAIEMGETQGAMSGLAIGVAGILTVFILPLLHIILF</sequence>
<evidence type="ECO:0000256" key="3">
    <source>
        <dbReference type="ARBA" id="ARBA00022989"/>
    </source>
</evidence>
<organism evidence="6 7">
    <name type="scientific">Psychrilyobacter piezotolerans</name>
    <dbReference type="NCBI Taxonomy" id="2293438"/>
    <lineage>
        <taxon>Bacteria</taxon>
        <taxon>Fusobacteriati</taxon>
        <taxon>Fusobacteriota</taxon>
        <taxon>Fusobacteriia</taxon>
        <taxon>Fusobacteriales</taxon>
        <taxon>Fusobacteriaceae</taxon>
        <taxon>Psychrilyobacter</taxon>
    </lineage>
</organism>
<evidence type="ECO:0000256" key="1">
    <source>
        <dbReference type="ARBA" id="ARBA00004141"/>
    </source>
</evidence>
<feature type="transmembrane region" description="Helical" evidence="5">
    <location>
        <begin position="63"/>
        <end position="80"/>
    </location>
</feature>
<comment type="subcellular location">
    <subcellularLocation>
        <location evidence="1">Membrane</location>
        <topology evidence="1">Multi-pass membrane protein</topology>
    </subcellularLocation>
</comment>
<dbReference type="Proteomes" id="UP000263486">
    <property type="component" value="Unassembled WGS sequence"/>
</dbReference>
<dbReference type="PANTHER" id="PTHR30249:SF0">
    <property type="entry name" value="PLASTIDAL GLYCOLATE_GLYCERATE TRANSLOCATOR 1, CHLOROPLASTIC"/>
    <property type="match status" value="1"/>
</dbReference>
<dbReference type="EMBL" id="QUAJ01000028">
    <property type="protein sequence ID" value="REI39912.1"/>
    <property type="molecule type" value="Genomic_DNA"/>
</dbReference>
<dbReference type="RefSeq" id="WP_114643292.1">
    <property type="nucleotide sequence ID" value="NZ_JAACIO010000027.1"/>
</dbReference>
<feature type="transmembrane region" description="Helical" evidence="5">
    <location>
        <begin position="6"/>
        <end position="25"/>
    </location>
</feature>
<protein>
    <submittedName>
        <fullName evidence="6">LrgB family protein</fullName>
    </submittedName>
</protein>
<feature type="transmembrane region" description="Helical" evidence="5">
    <location>
        <begin position="92"/>
        <end position="112"/>
    </location>
</feature>